<evidence type="ECO:0000313" key="2">
    <source>
        <dbReference type="Proteomes" id="UP000177821"/>
    </source>
</evidence>
<reference evidence="1 2" key="1">
    <citation type="journal article" date="2016" name="Nat. Commun.">
        <title>Thousands of microbial genomes shed light on interconnected biogeochemical processes in an aquifer system.</title>
        <authorList>
            <person name="Anantharaman K."/>
            <person name="Brown C.T."/>
            <person name="Hug L.A."/>
            <person name="Sharon I."/>
            <person name="Castelle C.J."/>
            <person name="Probst A.J."/>
            <person name="Thomas B.C."/>
            <person name="Singh A."/>
            <person name="Wilkins M.J."/>
            <person name="Karaoz U."/>
            <person name="Brodie E.L."/>
            <person name="Williams K.H."/>
            <person name="Hubbard S.S."/>
            <person name="Banfield J.F."/>
        </authorList>
    </citation>
    <scope>NUCLEOTIDE SEQUENCE [LARGE SCALE GENOMIC DNA]</scope>
</reference>
<comment type="caution">
    <text evidence="1">The sequence shown here is derived from an EMBL/GenBank/DDBJ whole genome shotgun (WGS) entry which is preliminary data.</text>
</comment>
<sequence>MRTAVQRRNLGILGHHPTWFHHHGSKMHLELLDQQNRRLVISGSAAKVIIRKASSVYPNAKGWFVDWEVVQYRPYEEGVRGRSQFNDEDFKSAFGLSEKPGEFGHWLIQQFGASAAGQGQYIRWGNFLNIPCPGTGHDGDPNVSIYLDEEIQKAVRQLLE</sequence>
<gene>
    <name evidence="1" type="ORF">A3J50_04085</name>
</gene>
<dbReference type="AlphaFoldDB" id="A0A1G1WLF0"/>
<proteinExistence type="predicted"/>
<name>A0A1G1WLF0_9BACT</name>
<dbReference type="EMBL" id="MHCX01000048">
    <property type="protein sequence ID" value="OGY28578.1"/>
    <property type="molecule type" value="Genomic_DNA"/>
</dbReference>
<protein>
    <submittedName>
        <fullName evidence="1">Uncharacterized protein</fullName>
    </submittedName>
</protein>
<evidence type="ECO:0000313" key="1">
    <source>
        <dbReference type="EMBL" id="OGY28578.1"/>
    </source>
</evidence>
<dbReference type="Proteomes" id="UP000177821">
    <property type="component" value="Unassembled WGS sequence"/>
</dbReference>
<organism evidence="1 2">
    <name type="scientific">Candidatus Woykebacteria bacterium RIFCSPHIGHO2_02_FULL_43_16b</name>
    <dbReference type="NCBI Taxonomy" id="1802601"/>
    <lineage>
        <taxon>Bacteria</taxon>
        <taxon>Candidatus Woykeibacteriota</taxon>
    </lineage>
</organism>
<accession>A0A1G1WLF0</accession>